<dbReference type="Gene3D" id="3.30.50.10">
    <property type="entry name" value="Erythroid Transcription Factor GATA-1, subunit A"/>
    <property type="match status" value="1"/>
</dbReference>
<protein>
    <recommendedName>
        <fullName evidence="8">GATA-type domain-containing protein</fullName>
    </recommendedName>
</protein>
<keyword evidence="5" id="KW-0804">Transcription</keyword>
<dbReference type="AlphaFoldDB" id="A0AAJ0BHJ0"/>
<reference evidence="9" key="1">
    <citation type="submission" date="2023-06" db="EMBL/GenBank/DDBJ databases">
        <title>Genome-scale phylogeny and comparative genomics of the fungal order Sordariales.</title>
        <authorList>
            <consortium name="Lawrence Berkeley National Laboratory"/>
            <person name="Hensen N."/>
            <person name="Bonometti L."/>
            <person name="Westerberg I."/>
            <person name="Brannstrom I.O."/>
            <person name="Guillou S."/>
            <person name="Cros-Aarteil S."/>
            <person name="Calhoun S."/>
            <person name="Haridas S."/>
            <person name="Kuo A."/>
            <person name="Mondo S."/>
            <person name="Pangilinan J."/>
            <person name="Riley R."/>
            <person name="Labutti K."/>
            <person name="Andreopoulos B."/>
            <person name="Lipzen A."/>
            <person name="Chen C."/>
            <person name="Yanf M."/>
            <person name="Daum C."/>
            <person name="Ng V."/>
            <person name="Clum A."/>
            <person name="Steindorff A."/>
            <person name="Ohm R."/>
            <person name="Martin F."/>
            <person name="Silar P."/>
            <person name="Natvig D."/>
            <person name="Lalanne C."/>
            <person name="Gautier V."/>
            <person name="Ament-Velasquez S.L."/>
            <person name="Kruys A."/>
            <person name="Hutchinson M.I."/>
            <person name="Powell A.J."/>
            <person name="Barry K."/>
            <person name="Miller A.N."/>
            <person name="Grigoriev I.V."/>
            <person name="Debuchy R."/>
            <person name="Gladieux P."/>
            <person name="Thoren M.H."/>
            <person name="Johannesson H."/>
        </authorList>
    </citation>
    <scope>NUCLEOTIDE SEQUENCE</scope>
    <source>
        <strain evidence="9">PSN4</strain>
    </source>
</reference>
<feature type="domain" description="GATA-type" evidence="8">
    <location>
        <begin position="75"/>
        <end position="104"/>
    </location>
</feature>
<dbReference type="PANTHER" id="PTHR47172">
    <property type="entry name" value="OS01G0976800 PROTEIN"/>
    <property type="match status" value="1"/>
</dbReference>
<keyword evidence="4" id="KW-0805">Transcription regulation</keyword>
<evidence type="ECO:0000313" key="9">
    <source>
        <dbReference type="EMBL" id="KAK1757294.1"/>
    </source>
</evidence>
<dbReference type="PANTHER" id="PTHR47172:SF24">
    <property type="entry name" value="GATA ZINC FINGER DOMAIN-CONTAINING PROTEIN 14-RELATED"/>
    <property type="match status" value="1"/>
</dbReference>
<evidence type="ECO:0000256" key="2">
    <source>
        <dbReference type="ARBA" id="ARBA00022771"/>
    </source>
</evidence>
<evidence type="ECO:0000256" key="7">
    <source>
        <dbReference type="SAM" id="MobiDB-lite"/>
    </source>
</evidence>
<accession>A0AAJ0BHJ0</accession>
<dbReference type="InterPro" id="IPR000679">
    <property type="entry name" value="Znf_GATA"/>
</dbReference>
<organism evidence="9 10">
    <name type="scientific">Echria macrotheca</name>
    <dbReference type="NCBI Taxonomy" id="438768"/>
    <lineage>
        <taxon>Eukaryota</taxon>
        <taxon>Fungi</taxon>
        <taxon>Dikarya</taxon>
        <taxon>Ascomycota</taxon>
        <taxon>Pezizomycotina</taxon>
        <taxon>Sordariomycetes</taxon>
        <taxon>Sordariomycetidae</taxon>
        <taxon>Sordariales</taxon>
        <taxon>Schizotheciaceae</taxon>
        <taxon>Echria</taxon>
    </lineage>
</organism>
<keyword evidence="2 6" id="KW-0863">Zinc-finger</keyword>
<evidence type="ECO:0000256" key="5">
    <source>
        <dbReference type="ARBA" id="ARBA00023163"/>
    </source>
</evidence>
<dbReference type="PROSITE" id="PS50114">
    <property type="entry name" value="GATA_ZN_FINGER_2"/>
    <property type="match status" value="1"/>
</dbReference>
<dbReference type="SUPFAM" id="SSF57716">
    <property type="entry name" value="Glucocorticoid receptor-like (DNA-binding domain)"/>
    <property type="match status" value="1"/>
</dbReference>
<dbReference type="GO" id="GO:0008270">
    <property type="term" value="F:zinc ion binding"/>
    <property type="evidence" value="ECO:0007669"/>
    <property type="project" value="UniProtKB-KW"/>
</dbReference>
<proteinExistence type="predicted"/>
<evidence type="ECO:0000259" key="8">
    <source>
        <dbReference type="PROSITE" id="PS50114"/>
    </source>
</evidence>
<dbReference type="EMBL" id="MU839830">
    <property type="protein sequence ID" value="KAK1757294.1"/>
    <property type="molecule type" value="Genomic_DNA"/>
</dbReference>
<comment type="caution">
    <text evidence="9">The sequence shown here is derived from an EMBL/GenBank/DDBJ whole genome shotgun (WGS) entry which is preliminary data.</text>
</comment>
<dbReference type="CDD" id="cd00202">
    <property type="entry name" value="ZnF_GATA"/>
    <property type="match status" value="1"/>
</dbReference>
<dbReference type="Proteomes" id="UP001239445">
    <property type="component" value="Unassembled WGS sequence"/>
</dbReference>
<dbReference type="GO" id="GO:0006355">
    <property type="term" value="P:regulation of DNA-templated transcription"/>
    <property type="evidence" value="ECO:0007669"/>
    <property type="project" value="InterPro"/>
</dbReference>
<dbReference type="InterPro" id="IPR013088">
    <property type="entry name" value="Znf_NHR/GATA"/>
</dbReference>
<dbReference type="Pfam" id="PF00320">
    <property type="entry name" value="GATA"/>
    <property type="match status" value="1"/>
</dbReference>
<dbReference type="GO" id="GO:0043565">
    <property type="term" value="F:sequence-specific DNA binding"/>
    <property type="evidence" value="ECO:0007669"/>
    <property type="project" value="InterPro"/>
</dbReference>
<evidence type="ECO:0000256" key="4">
    <source>
        <dbReference type="ARBA" id="ARBA00023015"/>
    </source>
</evidence>
<evidence type="ECO:0000313" key="10">
    <source>
        <dbReference type="Proteomes" id="UP001239445"/>
    </source>
</evidence>
<dbReference type="SMART" id="SM00401">
    <property type="entry name" value="ZnF_GATA"/>
    <property type="match status" value="1"/>
</dbReference>
<name>A0AAJ0BHJ0_9PEZI</name>
<gene>
    <name evidence="9" type="ORF">QBC47DRAFT_153789</name>
</gene>
<evidence type="ECO:0000256" key="3">
    <source>
        <dbReference type="ARBA" id="ARBA00022833"/>
    </source>
</evidence>
<keyword evidence="3" id="KW-0862">Zinc</keyword>
<sequence>MTQLSWGLLHAVSDISIHNQRLAVRDEASWLGLGGGGGGRPPPEKEQAGDDYQLQSNRRRMMKRKRGDDMFSSTCIDCGVHDSPCWRRGPAGPCTLCNVCGLLYAKRIQTVESLPGLS</sequence>
<feature type="region of interest" description="Disordered" evidence="7">
    <location>
        <begin position="32"/>
        <end position="51"/>
    </location>
</feature>
<evidence type="ECO:0000256" key="1">
    <source>
        <dbReference type="ARBA" id="ARBA00022723"/>
    </source>
</evidence>
<keyword evidence="10" id="KW-1185">Reference proteome</keyword>
<keyword evidence="1" id="KW-0479">Metal-binding</keyword>
<evidence type="ECO:0000256" key="6">
    <source>
        <dbReference type="PROSITE-ProRule" id="PRU00094"/>
    </source>
</evidence>